<comment type="caution">
    <text evidence="3">The sequence shown here is derived from an EMBL/GenBank/DDBJ whole genome shotgun (WGS) entry which is preliminary data.</text>
</comment>
<gene>
    <name evidence="3" type="ORF">CJ030_MR8G020231</name>
</gene>
<feature type="domain" description="GRPD C-terminal" evidence="2">
    <location>
        <begin position="484"/>
        <end position="663"/>
    </location>
</feature>
<evidence type="ECO:0000259" key="2">
    <source>
        <dbReference type="Pfam" id="PF25335"/>
    </source>
</evidence>
<dbReference type="AlphaFoldDB" id="A0A6A1UPJ4"/>
<dbReference type="Pfam" id="PF25335">
    <property type="entry name" value="GRDP_C"/>
    <property type="match status" value="1"/>
</dbReference>
<reference evidence="3 4" key="1">
    <citation type="journal article" date="2019" name="Plant Biotechnol. J.">
        <title>The red bayberry genome and genetic basis of sex determination.</title>
        <authorList>
            <person name="Jia H.M."/>
            <person name="Jia H.J."/>
            <person name="Cai Q.L."/>
            <person name="Wang Y."/>
            <person name="Zhao H.B."/>
            <person name="Yang W.F."/>
            <person name="Wang G.Y."/>
            <person name="Li Y.H."/>
            <person name="Zhan D.L."/>
            <person name="Shen Y.T."/>
            <person name="Niu Q.F."/>
            <person name="Chang L."/>
            <person name="Qiu J."/>
            <person name="Zhao L."/>
            <person name="Xie H.B."/>
            <person name="Fu W.Y."/>
            <person name="Jin J."/>
            <person name="Li X.W."/>
            <person name="Jiao Y."/>
            <person name="Zhou C.C."/>
            <person name="Tu T."/>
            <person name="Chai C.Y."/>
            <person name="Gao J.L."/>
            <person name="Fan L.J."/>
            <person name="van de Weg E."/>
            <person name="Wang J.Y."/>
            <person name="Gao Z.S."/>
        </authorList>
    </citation>
    <scope>NUCLEOTIDE SEQUENCE [LARGE SCALE GENOMIC DNA]</scope>
    <source>
        <tissue evidence="3">Leaves</tissue>
    </source>
</reference>
<protein>
    <recommendedName>
        <fullName evidence="2">GRPD C-terminal domain-containing protein</fullName>
    </recommendedName>
</protein>
<sequence length="773" mass="88443">MSESSNASEISGNMSGRSLSGIPEVEAIRVGVDLVSAARRNIGFLRTVAEAQWLHEESTVVEAIRRYDELWMPLVSDLTVAASTPPMVLPPLDIEWVWFCHTLNPVSYRQYCELRFSKLIGKPAIFDEENEEYALMRCKEIWTRTYPSEPFENETDLDMPDVPTVTNEELLMEVTRHRLLYSKFPEAYRSEIVYLIAARQRYKALLHIAQRFSDECSRLVPASDILFMWLTHQSYPTAYAEDLKEMEGDMRKVVTVWESATEKEVKETEILWERTFDQPYGKAGGVVVLESNGVGSAKPPVYWEVSDTDVNTEYKSMLPRFLLEVCLFVKLNSRVKANQQNVPCEFLHLRMLRCHRELKLEKSISNFHYDSWQKAWRLYCEFGTKGVVVELCRLGGHCFKGSSVLASVTFQWNDLLRAPSLTLEREVAQQARIVVSVTPPVQAPYLLKSVPDRVTDDSGAMISDVILKINRYRPQEGRWLSRTVLDHAGRECFVVRIRVGGGFWRRGGETPSVVKWEDRIIEIREGSWSYVAGSIGRAPEKVVGTATPKEPPEQWKAAWSLSTGDEVMIGWESYASLRDLRFYLGNQMSPEPLVKLLKGRKMQYQVKNIKPKSKHEENQNVEEEQREEDEEEEEGFVTLVRYTEENPNGRATALLNWKLLVVELLPEEDAVLVLLLCITILVSVSKMKKEDLGCLLTRRRLKEAKLGARDWGSVILHPSSCSTSISSPYLQPWYWDANAVVGSDRADQITRQPVVNYSPMEGSDVLYRRGIIS</sequence>
<dbReference type="InterPro" id="IPR057518">
    <property type="entry name" value="GRDP_C"/>
</dbReference>
<dbReference type="EMBL" id="RXIC02000026">
    <property type="protein sequence ID" value="KAB1202153.1"/>
    <property type="molecule type" value="Genomic_DNA"/>
</dbReference>
<dbReference type="Proteomes" id="UP000516437">
    <property type="component" value="Chromosome 8"/>
</dbReference>
<keyword evidence="4" id="KW-1185">Reference proteome</keyword>
<dbReference type="InterPro" id="IPR009836">
    <property type="entry name" value="GRDP-like"/>
</dbReference>
<organism evidence="3 4">
    <name type="scientific">Morella rubra</name>
    <name type="common">Chinese bayberry</name>
    <dbReference type="NCBI Taxonomy" id="262757"/>
    <lineage>
        <taxon>Eukaryota</taxon>
        <taxon>Viridiplantae</taxon>
        <taxon>Streptophyta</taxon>
        <taxon>Embryophyta</taxon>
        <taxon>Tracheophyta</taxon>
        <taxon>Spermatophyta</taxon>
        <taxon>Magnoliopsida</taxon>
        <taxon>eudicotyledons</taxon>
        <taxon>Gunneridae</taxon>
        <taxon>Pentapetalae</taxon>
        <taxon>rosids</taxon>
        <taxon>fabids</taxon>
        <taxon>Fagales</taxon>
        <taxon>Myricaceae</taxon>
        <taxon>Morella</taxon>
    </lineage>
</organism>
<feature type="region of interest" description="Disordered" evidence="1">
    <location>
        <begin position="608"/>
        <end position="634"/>
    </location>
</feature>
<accession>A0A6A1UPJ4</accession>
<feature type="compositionally biased region" description="Acidic residues" evidence="1">
    <location>
        <begin position="619"/>
        <end position="634"/>
    </location>
</feature>
<dbReference type="PANTHER" id="PTHR34365:SF2">
    <property type="entry name" value="ENOLASE (DUF1399)"/>
    <property type="match status" value="1"/>
</dbReference>
<dbReference type="PANTHER" id="PTHR34365">
    <property type="entry name" value="ENOLASE (DUF1399)"/>
    <property type="match status" value="1"/>
</dbReference>
<evidence type="ECO:0000313" key="3">
    <source>
        <dbReference type="EMBL" id="KAB1202153.1"/>
    </source>
</evidence>
<name>A0A6A1UPJ4_9ROSI</name>
<evidence type="ECO:0000313" key="4">
    <source>
        <dbReference type="Proteomes" id="UP000516437"/>
    </source>
</evidence>
<dbReference type="OrthoDB" id="2684236at2759"/>
<proteinExistence type="predicted"/>
<dbReference type="Pfam" id="PF07173">
    <property type="entry name" value="GRDP-like"/>
    <property type="match status" value="1"/>
</dbReference>
<evidence type="ECO:0000256" key="1">
    <source>
        <dbReference type="SAM" id="MobiDB-lite"/>
    </source>
</evidence>